<dbReference type="EMBL" id="UINC01187825">
    <property type="protein sequence ID" value="SVE00752.1"/>
    <property type="molecule type" value="Genomic_DNA"/>
</dbReference>
<dbReference type="InterPro" id="IPR037523">
    <property type="entry name" value="VOC_core"/>
</dbReference>
<feature type="non-terminal residue" evidence="2">
    <location>
        <position position="74"/>
    </location>
</feature>
<gene>
    <name evidence="2" type="ORF">METZ01_LOCUS453606</name>
</gene>
<protein>
    <recommendedName>
        <fullName evidence="1">VOC domain-containing protein</fullName>
    </recommendedName>
</protein>
<dbReference type="CDD" id="cd06587">
    <property type="entry name" value="VOC"/>
    <property type="match status" value="1"/>
</dbReference>
<organism evidence="2">
    <name type="scientific">marine metagenome</name>
    <dbReference type="NCBI Taxonomy" id="408172"/>
    <lineage>
        <taxon>unclassified sequences</taxon>
        <taxon>metagenomes</taxon>
        <taxon>ecological metagenomes</taxon>
    </lineage>
</organism>
<accession>A0A382ZZ35</accession>
<name>A0A382ZZ35_9ZZZZ</name>
<dbReference type="InterPro" id="IPR029068">
    <property type="entry name" value="Glyas_Bleomycin-R_OHBP_Dase"/>
</dbReference>
<dbReference type="PROSITE" id="PS51819">
    <property type="entry name" value="VOC"/>
    <property type="match status" value="1"/>
</dbReference>
<dbReference type="Gene3D" id="3.10.180.10">
    <property type="entry name" value="2,3-Dihydroxybiphenyl 1,2-Dioxygenase, domain 1"/>
    <property type="match status" value="1"/>
</dbReference>
<reference evidence="2" key="1">
    <citation type="submission" date="2018-05" db="EMBL/GenBank/DDBJ databases">
        <authorList>
            <person name="Lanie J.A."/>
            <person name="Ng W.-L."/>
            <person name="Kazmierczak K.M."/>
            <person name="Andrzejewski T.M."/>
            <person name="Davidsen T.M."/>
            <person name="Wayne K.J."/>
            <person name="Tettelin H."/>
            <person name="Glass J.I."/>
            <person name="Rusch D."/>
            <person name="Podicherti R."/>
            <person name="Tsui H.-C.T."/>
            <person name="Winkler M.E."/>
        </authorList>
    </citation>
    <scope>NUCLEOTIDE SEQUENCE</scope>
</reference>
<proteinExistence type="predicted"/>
<sequence length="74" mass="8780">MNAMSRVSDIHHINVGIRDRERTSEWYQKVFDAEPIEHPRQLELRLGSSEIHCHLTPEPTYLETNHFAVEIPDW</sequence>
<dbReference type="SUPFAM" id="SSF54593">
    <property type="entry name" value="Glyoxalase/Bleomycin resistance protein/Dihydroxybiphenyl dioxygenase"/>
    <property type="match status" value="1"/>
</dbReference>
<evidence type="ECO:0000313" key="2">
    <source>
        <dbReference type="EMBL" id="SVE00752.1"/>
    </source>
</evidence>
<evidence type="ECO:0000259" key="1">
    <source>
        <dbReference type="PROSITE" id="PS51819"/>
    </source>
</evidence>
<dbReference type="AlphaFoldDB" id="A0A382ZZ35"/>
<feature type="domain" description="VOC" evidence="1">
    <location>
        <begin position="9"/>
        <end position="74"/>
    </location>
</feature>